<name>A0ACB8FBJ1_9SAUR</name>
<dbReference type="Proteomes" id="UP000827872">
    <property type="component" value="Linkage Group LG08"/>
</dbReference>
<protein>
    <submittedName>
        <fullName evidence="1">Phospholipid-transporting ATPase IF</fullName>
    </submittedName>
</protein>
<evidence type="ECO:0000313" key="1">
    <source>
        <dbReference type="EMBL" id="KAH8002597.1"/>
    </source>
</evidence>
<organism evidence="1 2">
    <name type="scientific">Sphaerodactylus townsendi</name>
    <dbReference type="NCBI Taxonomy" id="933632"/>
    <lineage>
        <taxon>Eukaryota</taxon>
        <taxon>Metazoa</taxon>
        <taxon>Chordata</taxon>
        <taxon>Craniata</taxon>
        <taxon>Vertebrata</taxon>
        <taxon>Euteleostomi</taxon>
        <taxon>Lepidosauria</taxon>
        <taxon>Squamata</taxon>
        <taxon>Bifurcata</taxon>
        <taxon>Gekkota</taxon>
        <taxon>Sphaerodactylidae</taxon>
        <taxon>Sphaerodactylus</taxon>
    </lineage>
</organism>
<reference evidence="1" key="1">
    <citation type="submission" date="2021-08" db="EMBL/GenBank/DDBJ databases">
        <title>The first chromosome-level gecko genome reveals the dynamic sex chromosomes of Neotropical dwarf geckos (Sphaerodactylidae: Sphaerodactylus).</title>
        <authorList>
            <person name="Pinto B.J."/>
            <person name="Keating S.E."/>
            <person name="Gamble T."/>
        </authorList>
    </citation>
    <scope>NUCLEOTIDE SEQUENCE</scope>
    <source>
        <strain evidence="1">TG3544</strain>
    </source>
</reference>
<evidence type="ECO:0000313" key="2">
    <source>
        <dbReference type="Proteomes" id="UP000827872"/>
    </source>
</evidence>
<gene>
    <name evidence="1" type="primary">ATP11B_2</name>
    <name evidence="1" type="ORF">K3G42_026547</name>
</gene>
<accession>A0ACB8FBJ1</accession>
<proteinExistence type="predicted"/>
<dbReference type="EMBL" id="CM037621">
    <property type="protein sequence ID" value="KAH8002597.1"/>
    <property type="molecule type" value="Genomic_DNA"/>
</dbReference>
<comment type="caution">
    <text evidence="1">The sequence shown here is derived from an EMBL/GenBank/DDBJ whole genome shotgun (WGS) entry which is preliminary data.</text>
</comment>
<keyword evidence="2" id="KW-1185">Reference proteome</keyword>
<sequence>MIDTPTSPVTSGLPLFFVITVTAIKQGYEDWLRHKSDNEVNGAPVYVVRSGGLVKTRSKNIRVGDIVRVAKDETFPADLVLLSSDRANGSCHVTTASLDGETNLKTHIAVSQTAVLQSVANLDKLDAVIECQQPEADLYRFVGRITINQQIEEVVRSLGLEIPSYSEELEIKKHKGNLLVLLCVHRNGNQDGIKLHKSKSQKRSAAVESLF</sequence>